<dbReference type="AlphaFoldDB" id="A0A0D5CHK7"/>
<dbReference type="EMBL" id="CP011043">
    <property type="protein sequence ID" value="AJW78732.1"/>
    <property type="molecule type" value="Genomic_DNA"/>
</dbReference>
<dbReference type="RefSeq" id="WP_045527546.1">
    <property type="nucleotide sequence ID" value="NZ_CP011043.1"/>
</dbReference>
<reference evidence="2 4" key="1">
    <citation type="journal article" date="2015" name="Genome Announc.">
        <title>Complete Genome Sequence of Clavibacter michiganensis subsp. insidiosus R1-1 Using PacBio Single-Molecule Real-Time Technology.</title>
        <authorList>
            <person name="Lu Y."/>
            <person name="Samac D.A."/>
            <person name="Glazebrook J."/>
            <person name="Ishimaru C.A."/>
        </authorList>
    </citation>
    <scope>NUCLEOTIDE SEQUENCE [LARGE SCALE GENOMIC DNA]</scope>
    <source>
        <strain evidence="2 4">R1-1</strain>
    </source>
</reference>
<keyword evidence="1" id="KW-0812">Transmembrane</keyword>
<keyword evidence="1" id="KW-1133">Transmembrane helix</keyword>
<accession>A0A0D5CHK7</accession>
<reference evidence="3 5" key="2">
    <citation type="submission" date="2018-08" db="EMBL/GenBank/DDBJ databases">
        <title>Genome Sequence of Clavibacter michiganensis Subspecies type strains, and the Atypical Peach-Colored Strains Isolated from Tomato.</title>
        <authorList>
            <person name="Osdaghi E."/>
            <person name="Portier P."/>
            <person name="Briand M."/>
            <person name="Jacques M.-A."/>
        </authorList>
    </citation>
    <scope>NUCLEOTIDE SEQUENCE [LARGE SCALE GENOMIC DNA]</scope>
    <source>
        <strain evidence="3 5">CFBP 6488</strain>
    </source>
</reference>
<sequence>MTILLGVLIVAGGLLAVAGAVDAYSGRMRTSKGLPGFYDAPKDSPRGLILAIAGALLGVVSGLIALLAP</sequence>
<evidence type="ECO:0000313" key="5">
    <source>
        <dbReference type="Proteomes" id="UP000266634"/>
    </source>
</evidence>
<proteinExistence type="predicted"/>
<feature type="transmembrane region" description="Helical" evidence="1">
    <location>
        <begin position="47"/>
        <end position="68"/>
    </location>
</feature>
<dbReference type="HOGENOM" id="CLU_2768377_0_0_11"/>
<dbReference type="KEGG" id="cmh:VO01_05935"/>
<dbReference type="PATRIC" id="fig|33014.5.peg.1240"/>
<dbReference type="EMBL" id="QWEA01000373">
    <property type="protein sequence ID" value="RIJ29932.1"/>
    <property type="molecule type" value="Genomic_DNA"/>
</dbReference>
<evidence type="ECO:0000256" key="1">
    <source>
        <dbReference type="SAM" id="Phobius"/>
    </source>
</evidence>
<protein>
    <submittedName>
        <fullName evidence="2">Uncharacterized protein</fullName>
    </submittedName>
</protein>
<organism evidence="2 4">
    <name type="scientific">Clavibacter michiganensis subsp. insidiosus</name>
    <dbReference type="NCBI Taxonomy" id="33014"/>
    <lineage>
        <taxon>Bacteria</taxon>
        <taxon>Bacillati</taxon>
        <taxon>Actinomycetota</taxon>
        <taxon>Actinomycetes</taxon>
        <taxon>Micrococcales</taxon>
        <taxon>Microbacteriaceae</taxon>
        <taxon>Clavibacter</taxon>
    </lineage>
</organism>
<gene>
    <name evidence="3" type="ORF">DZF93_09930</name>
    <name evidence="2" type="ORF">VO01_05935</name>
</gene>
<dbReference type="Proteomes" id="UP000266634">
    <property type="component" value="Unassembled WGS sequence"/>
</dbReference>
<keyword evidence="1" id="KW-0472">Membrane</keyword>
<evidence type="ECO:0000313" key="4">
    <source>
        <dbReference type="Proteomes" id="UP000032604"/>
    </source>
</evidence>
<evidence type="ECO:0000313" key="3">
    <source>
        <dbReference type="EMBL" id="RIJ29932.1"/>
    </source>
</evidence>
<dbReference type="Proteomes" id="UP000032604">
    <property type="component" value="Chromosome"/>
</dbReference>
<evidence type="ECO:0000313" key="2">
    <source>
        <dbReference type="EMBL" id="AJW78732.1"/>
    </source>
</evidence>
<name>A0A0D5CHK7_9MICO</name>